<evidence type="ECO:0000259" key="7">
    <source>
        <dbReference type="Pfam" id="PF10035"/>
    </source>
</evidence>
<feature type="domain" description="DUF2179" evidence="7">
    <location>
        <begin position="213"/>
        <end position="267"/>
    </location>
</feature>
<evidence type="ECO:0000313" key="8">
    <source>
        <dbReference type="EMBL" id="TCZ74267.1"/>
    </source>
</evidence>
<feature type="transmembrane region" description="Helical" evidence="6">
    <location>
        <begin position="99"/>
        <end position="121"/>
    </location>
</feature>
<evidence type="ECO:0000256" key="2">
    <source>
        <dbReference type="ARBA" id="ARBA00022475"/>
    </source>
</evidence>
<dbReference type="PIRSF" id="PIRSF006483">
    <property type="entry name" value="Membrane_protein_YitT"/>
    <property type="match status" value="1"/>
</dbReference>
<dbReference type="AlphaFoldDB" id="A0A4R4E5H0"/>
<dbReference type="InterPro" id="IPR015867">
    <property type="entry name" value="N-reg_PII/ATP_PRibTrfase_C"/>
</dbReference>
<keyword evidence="9" id="KW-1185">Reference proteome</keyword>
<evidence type="ECO:0000256" key="1">
    <source>
        <dbReference type="ARBA" id="ARBA00004651"/>
    </source>
</evidence>
<feature type="transmembrane region" description="Helical" evidence="6">
    <location>
        <begin position="141"/>
        <end position="161"/>
    </location>
</feature>
<evidence type="ECO:0000313" key="9">
    <source>
        <dbReference type="Proteomes" id="UP000295418"/>
    </source>
</evidence>
<sequence>MRKLSDLLLILIGNIIITIGFNWFLIPHKLLSGGVSGVAMLVGYFTDWSIPLLYFLFNLPIIIWGLIVIGRRFIMISVVSVILTTWFMGLIPAEEIVHNSILAAVSGGVLVGLGAGILLRIGGSSGGFDIVGLILTRRYDFPLGTVLTVLNAIVIIILGYKNDNWDLALNSMLAIYLASLVIDTVHIRHIKVTAFIVTSKKQEMLTCLLRLPRGVTVMKAEGAYSQGSQDVLMTVTTKYELAELKRLVTGVDANAFVNIVETVGIWGKFNRLD</sequence>
<name>A0A4R4E5H0_9BACL</name>
<organism evidence="8 9">
    <name type="scientific">Paenibacillus albiflavus</name>
    <dbReference type="NCBI Taxonomy" id="2545760"/>
    <lineage>
        <taxon>Bacteria</taxon>
        <taxon>Bacillati</taxon>
        <taxon>Bacillota</taxon>
        <taxon>Bacilli</taxon>
        <taxon>Bacillales</taxon>
        <taxon>Paenibacillaceae</taxon>
        <taxon>Paenibacillus</taxon>
    </lineage>
</organism>
<feature type="transmembrane region" description="Helical" evidence="6">
    <location>
        <begin position="48"/>
        <end position="67"/>
    </location>
</feature>
<dbReference type="GO" id="GO:0005886">
    <property type="term" value="C:plasma membrane"/>
    <property type="evidence" value="ECO:0007669"/>
    <property type="project" value="UniProtKB-SubCell"/>
</dbReference>
<evidence type="ECO:0000256" key="5">
    <source>
        <dbReference type="ARBA" id="ARBA00023136"/>
    </source>
</evidence>
<dbReference type="Pfam" id="PF10035">
    <property type="entry name" value="DUF2179"/>
    <property type="match status" value="1"/>
</dbReference>
<protein>
    <submittedName>
        <fullName evidence="8">YitT family protein</fullName>
    </submittedName>
</protein>
<feature type="transmembrane region" description="Helical" evidence="6">
    <location>
        <begin position="74"/>
        <end position="93"/>
    </location>
</feature>
<accession>A0A4R4E5H0</accession>
<dbReference type="Proteomes" id="UP000295418">
    <property type="component" value="Unassembled WGS sequence"/>
</dbReference>
<evidence type="ECO:0000256" key="4">
    <source>
        <dbReference type="ARBA" id="ARBA00022989"/>
    </source>
</evidence>
<keyword evidence="5 6" id="KW-0472">Membrane</keyword>
<dbReference type="EMBL" id="SKFG01000027">
    <property type="protein sequence ID" value="TCZ74267.1"/>
    <property type="molecule type" value="Genomic_DNA"/>
</dbReference>
<dbReference type="PANTHER" id="PTHR33545:SF5">
    <property type="entry name" value="UPF0750 MEMBRANE PROTEIN YITT"/>
    <property type="match status" value="1"/>
</dbReference>
<evidence type="ECO:0000256" key="6">
    <source>
        <dbReference type="SAM" id="Phobius"/>
    </source>
</evidence>
<dbReference type="InterPro" id="IPR003740">
    <property type="entry name" value="YitT"/>
</dbReference>
<comment type="subcellular location">
    <subcellularLocation>
        <location evidence="1">Cell membrane</location>
        <topology evidence="1">Multi-pass membrane protein</topology>
    </subcellularLocation>
</comment>
<reference evidence="8 9" key="1">
    <citation type="submission" date="2019-03" db="EMBL/GenBank/DDBJ databases">
        <authorList>
            <person name="Kim M.K.M."/>
        </authorList>
    </citation>
    <scope>NUCLEOTIDE SEQUENCE [LARGE SCALE GENOMIC DNA]</scope>
    <source>
        <strain evidence="8 9">18JY21-1</strain>
    </source>
</reference>
<dbReference type="Gene3D" id="3.30.70.120">
    <property type="match status" value="1"/>
</dbReference>
<dbReference type="InterPro" id="IPR019264">
    <property type="entry name" value="DUF2179"/>
</dbReference>
<keyword evidence="3 6" id="KW-0812">Transmembrane</keyword>
<comment type="caution">
    <text evidence="8">The sequence shown here is derived from an EMBL/GenBank/DDBJ whole genome shotgun (WGS) entry which is preliminary data.</text>
</comment>
<evidence type="ECO:0000256" key="3">
    <source>
        <dbReference type="ARBA" id="ARBA00022692"/>
    </source>
</evidence>
<dbReference type="PANTHER" id="PTHR33545">
    <property type="entry name" value="UPF0750 MEMBRANE PROTEIN YITT-RELATED"/>
    <property type="match status" value="1"/>
</dbReference>
<keyword evidence="4 6" id="KW-1133">Transmembrane helix</keyword>
<proteinExistence type="predicted"/>
<dbReference type="CDD" id="cd16380">
    <property type="entry name" value="YitT_C"/>
    <property type="match status" value="1"/>
</dbReference>
<dbReference type="RefSeq" id="WP_132419838.1">
    <property type="nucleotide sequence ID" value="NZ_SKFG01000027.1"/>
</dbReference>
<feature type="transmembrane region" description="Helical" evidence="6">
    <location>
        <begin position="167"/>
        <end position="185"/>
    </location>
</feature>
<dbReference type="OrthoDB" id="2417289at2"/>
<dbReference type="Pfam" id="PF02588">
    <property type="entry name" value="YitT_membrane"/>
    <property type="match status" value="1"/>
</dbReference>
<keyword evidence="2" id="KW-1003">Cell membrane</keyword>
<gene>
    <name evidence="8" type="ORF">E0485_20015</name>
</gene>
<feature type="transmembrane region" description="Helical" evidence="6">
    <location>
        <begin position="7"/>
        <end position="26"/>
    </location>
</feature>
<dbReference type="InterPro" id="IPR051461">
    <property type="entry name" value="UPF0750_membrane"/>
</dbReference>